<dbReference type="PROSITE" id="PS00483">
    <property type="entry name" value="DIHYDROOROTASE_2"/>
    <property type="match status" value="1"/>
</dbReference>
<keyword evidence="6" id="KW-0665">Pyrimidine biosynthesis</keyword>
<dbReference type="NCBIfam" id="TIGR00857">
    <property type="entry name" value="pyrC_multi"/>
    <property type="match status" value="1"/>
</dbReference>
<dbReference type="Pfam" id="PF12890">
    <property type="entry name" value="DHOase"/>
    <property type="match status" value="1"/>
</dbReference>
<comment type="cofactor">
    <cofactor evidence="1">
        <name>Zn(2+)</name>
        <dbReference type="ChEBI" id="CHEBI:29105"/>
    </cofactor>
</comment>
<evidence type="ECO:0000256" key="4">
    <source>
        <dbReference type="ARBA" id="ARBA00022723"/>
    </source>
</evidence>
<dbReference type="GO" id="GO:0006221">
    <property type="term" value="P:pyrimidine nucleotide biosynthetic process"/>
    <property type="evidence" value="ECO:0007669"/>
    <property type="project" value="UniProtKB-KW"/>
</dbReference>
<accession>A0AA48HV59</accession>
<dbReference type="Gene3D" id="3.20.20.140">
    <property type="entry name" value="Metal-dependent hydrolases"/>
    <property type="match status" value="1"/>
</dbReference>
<dbReference type="GO" id="GO:0006145">
    <property type="term" value="P:purine nucleobase catabolic process"/>
    <property type="evidence" value="ECO:0007669"/>
    <property type="project" value="TreeGrafter"/>
</dbReference>
<dbReference type="GO" id="GO:0046872">
    <property type="term" value="F:metal ion binding"/>
    <property type="evidence" value="ECO:0007669"/>
    <property type="project" value="UniProtKB-KW"/>
</dbReference>
<feature type="domain" description="Dihydroorotase catalytic" evidence="7">
    <location>
        <begin position="6"/>
        <end position="140"/>
    </location>
</feature>
<comment type="similarity">
    <text evidence="3">Belongs to the metallo-dependent hydrolases superfamily. DHOase family. Class I DHOase subfamily.</text>
</comment>
<dbReference type="InterPro" id="IPR002195">
    <property type="entry name" value="Dihydroorotase_CS"/>
</dbReference>
<dbReference type="InterPro" id="IPR032466">
    <property type="entry name" value="Metal_Hydrolase"/>
</dbReference>
<name>A0AA48HV59_9FIRM</name>
<keyword evidence="4" id="KW-0479">Metal-binding</keyword>
<proteinExistence type="inferred from homology"/>
<dbReference type="Proteomes" id="UP001337580">
    <property type="component" value="Chromosome"/>
</dbReference>
<dbReference type="GO" id="GO:0005737">
    <property type="term" value="C:cytoplasm"/>
    <property type="evidence" value="ECO:0007669"/>
    <property type="project" value="TreeGrafter"/>
</dbReference>
<keyword evidence="5" id="KW-0378">Hydrolase</keyword>
<evidence type="ECO:0000256" key="1">
    <source>
        <dbReference type="ARBA" id="ARBA00001947"/>
    </source>
</evidence>
<dbReference type="InterPro" id="IPR011059">
    <property type="entry name" value="Metal-dep_hydrolase_composite"/>
</dbReference>
<dbReference type="SUPFAM" id="SSF51556">
    <property type="entry name" value="Metallo-dependent hydrolases"/>
    <property type="match status" value="1"/>
</dbReference>
<dbReference type="SUPFAM" id="SSF51338">
    <property type="entry name" value="Composite domain of metallo-dependent hydrolases"/>
    <property type="match status" value="1"/>
</dbReference>
<dbReference type="KEGG" id="ips:CfP315_0540"/>
<dbReference type="InterPro" id="IPR004722">
    <property type="entry name" value="DHOase"/>
</dbReference>
<dbReference type="EMBL" id="AP027924">
    <property type="protein sequence ID" value="BED91981.1"/>
    <property type="molecule type" value="Genomic_DNA"/>
</dbReference>
<dbReference type="InterPro" id="IPR050138">
    <property type="entry name" value="DHOase/Allantoinase_Hydrolase"/>
</dbReference>
<dbReference type="GO" id="GO:0004151">
    <property type="term" value="F:dihydroorotase activity"/>
    <property type="evidence" value="ECO:0007669"/>
    <property type="project" value="InterPro"/>
</dbReference>
<dbReference type="InterPro" id="IPR024403">
    <property type="entry name" value="DHOase_cat"/>
</dbReference>
<evidence type="ECO:0000259" key="7">
    <source>
        <dbReference type="Pfam" id="PF12890"/>
    </source>
</evidence>
<evidence type="ECO:0000313" key="8">
    <source>
        <dbReference type="EMBL" id="BED91981.1"/>
    </source>
</evidence>
<comment type="function">
    <text evidence="2">Catalyzes the reversible cyclization of carbamoyl aspartate to dihydroorotate.</text>
</comment>
<protein>
    <submittedName>
        <fullName evidence="8">Dihydroorotase</fullName>
    </submittedName>
</protein>
<evidence type="ECO:0000256" key="6">
    <source>
        <dbReference type="ARBA" id="ARBA00022975"/>
    </source>
</evidence>
<reference evidence="8" key="1">
    <citation type="journal article" date="2023" name="ISME J.">
        <title>Emergence of putative energy parasites within Clostridia revealed by genome analysis of a novel endosymbiotic clade.</title>
        <authorList>
            <person name="Takahashi K."/>
            <person name="Kuwahara H."/>
            <person name="Horikawa Y."/>
            <person name="Izawa K."/>
            <person name="Kato D."/>
            <person name="Inagaki T."/>
            <person name="Yuki M."/>
            <person name="Ohkuma M."/>
            <person name="Hongoh Y."/>
        </authorList>
    </citation>
    <scope>NUCLEOTIDE SEQUENCE</scope>
    <source>
        <strain evidence="8">CfP3-15</strain>
    </source>
</reference>
<evidence type="ECO:0000256" key="2">
    <source>
        <dbReference type="ARBA" id="ARBA00002368"/>
    </source>
</evidence>
<dbReference type="AlphaFoldDB" id="A0AA48HV59"/>
<evidence type="ECO:0000256" key="5">
    <source>
        <dbReference type="ARBA" id="ARBA00022801"/>
    </source>
</evidence>
<organism evidence="8">
    <name type="scientific">Candidatus Improbicoccus pseudotrichonymphae</name>
    <dbReference type="NCBI Taxonomy" id="3033792"/>
    <lineage>
        <taxon>Bacteria</taxon>
        <taxon>Bacillati</taxon>
        <taxon>Bacillota</taxon>
        <taxon>Clostridia</taxon>
        <taxon>Candidatus Improbicoccus</taxon>
    </lineage>
</organism>
<evidence type="ECO:0000256" key="3">
    <source>
        <dbReference type="ARBA" id="ARBA00010286"/>
    </source>
</evidence>
<sequence>MKRNLIVINGFTDLHSHLREPGFSYKETIKTATMSAVAGGYTAICSMPNINPVQDSEENLKLQIEIIKKEAKCDVHPFMSITKNIENDSLSDFRNVFKKDPKLFVGITNDGNSVENEGIMEQAFKIAAENNILIASHCEFKKFYPNSKAEYEYLERDLKLLEKYRCKYHVQHVSCKESIDLIKRAKLKGLSVTCEVTPHHLLLCEEYINYKDIENSGAFKVSPPIRSYEDMKILQNSVADGTIDAIATDHAPHAEFEKNRGFELSLNGVVSLEFSFALLYTELVLKLGILNLDKLLSLFTDGPNQVINMENRKNDLVFVDLDEKWCIEPDNFYTKGRSTPFAGKNVYGKVSSLIKDGNIIFKDGGFLN</sequence>
<dbReference type="PANTHER" id="PTHR43668:SF2">
    <property type="entry name" value="ALLANTOINASE"/>
    <property type="match status" value="1"/>
</dbReference>
<dbReference type="PANTHER" id="PTHR43668">
    <property type="entry name" value="ALLANTOINASE"/>
    <property type="match status" value="1"/>
</dbReference>
<dbReference type="CDD" id="cd01317">
    <property type="entry name" value="DHOase_IIa"/>
    <property type="match status" value="1"/>
</dbReference>
<gene>
    <name evidence="8" type="ORF">CfP315_0540</name>
</gene>
<dbReference type="GO" id="GO:0004038">
    <property type="term" value="F:allantoinase activity"/>
    <property type="evidence" value="ECO:0007669"/>
    <property type="project" value="TreeGrafter"/>
</dbReference>